<dbReference type="Pfam" id="PF12833">
    <property type="entry name" value="HTH_18"/>
    <property type="match status" value="1"/>
</dbReference>
<dbReference type="SMART" id="SM00342">
    <property type="entry name" value="HTH_ARAC"/>
    <property type="match status" value="1"/>
</dbReference>
<organism evidence="5 6">
    <name type="scientific">Cohnella fermenti</name>
    <dbReference type="NCBI Taxonomy" id="2565925"/>
    <lineage>
        <taxon>Bacteria</taxon>
        <taxon>Bacillati</taxon>
        <taxon>Bacillota</taxon>
        <taxon>Bacilli</taxon>
        <taxon>Bacillales</taxon>
        <taxon>Paenibacillaceae</taxon>
        <taxon>Cohnella</taxon>
    </lineage>
</organism>
<dbReference type="PROSITE" id="PS00041">
    <property type="entry name" value="HTH_ARAC_FAMILY_1"/>
    <property type="match status" value="1"/>
</dbReference>
<protein>
    <submittedName>
        <fullName evidence="5">Helix-turn-helix transcriptional regulator</fullName>
    </submittedName>
</protein>
<dbReference type="InterPro" id="IPR020449">
    <property type="entry name" value="Tscrpt_reg_AraC-type_HTH"/>
</dbReference>
<keyword evidence="3" id="KW-0804">Transcription</keyword>
<sequence>MREPWLKEMRECVGWDASWSQVRRWMTLEGRGEHVDLLCLTAGAAYMQREGPKRQLEVGDFVIGGLSGEALTIIPNGANGCRLLHIRLAVELLPGLPQGGKLLALLYGACGSDTIEASSACTREMRRSAEALADWCGAADHAGASGRILLQYSKLVELLGYLLEGLGEDTAHPAQRNTVYCSARESLFEAVAFIVEHITTDLDMTEIIRTSGLGKTPFYEEFRMLTGMSPRVFIRRLRIQMARRLLCTSNLSVTSIAYECGYRSLNYFHKQFKQQYEVTPREYRKRDRTTG</sequence>
<dbReference type="InterPro" id="IPR050204">
    <property type="entry name" value="AraC_XylS_family_regulators"/>
</dbReference>
<dbReference type="AlphaFoldDB" id="A0A4S4BVI4"/>
<evidence type="ECO:0000259" key="4">
    <source>
        <dbReference type="PROSITE" id="PS01124"/>
    </source>
</evidence>
<dbReference type="PROSITE" id="PS01124">
    <property type="entry name" value="HTH_ARAC_FAMILY_2"/>
    <property type="match status" value="1"/>
</dbReference>
<evidence type="ECO:0000256" key="3">
    <source>
        <dbReference type="ARBA" id="ARBA00023163"/>
    </source>
</evidence>
<dbReference type="OrthoDB" id="2552966at2"/>
<dbReference type="GO" id="GO:0003700">
    <property type="term" value="F:DNA-binding transcription factor activity"/>
    <property type="evidence" value="ECO:0007669"/>
    <property type="project" value="InterPro"/>
</dbReference>
<name>A0A4S4BVI4_9BACL</name>
<dbReference type="InterPro" id="IPR018060">
    <property type="entry name" value="HTH_AraC"/>
</dbReference>
<dbReference type="RefSeq" id="WP_136370245.1">
    <property type="nucleotide sequence ID" value="NZ_SSOB01000014.1"/>
</dbReference>
<dbReference type="InterPro" id="IPR018062">
    <property type="entry name" value="HTH_AraC-typ_CS"/>
</dbReference>
<evidence type="ECO:0000313" key="6">
    <source>
        <dbReference type="Proteomes" id="UP000310636"/>
    </source>
</evidence>
<keyword evidence="6" id="KW-1185">Reference proteome</keyword>
<dbReference type="Proteomes" id="UP000310636">
    <property type="component" value="Unassembled WGS sequence"/>
</dbReference>
<reference evidence="5 6" key="1">
    <citation type="submission" date="2019-04" db="EMBL/GenBank/DDBJ databases">
        <title>Cohnella sp. nov. isolated from preserved vegetables.</title>
        <authorList>
            <person name="Lin S.-Y."/>
            <person name="Hung M.-H."/>
            <person name="Young C.-C."/>
        </authorList>
    </citation>
    <scope>NUCLEOTIDE SEQUENCE [LARGE SCALE GENOMIC DNA]</scope>
    <source>
        <strain evidence="5 6">CC-MHH1044</strain>
    </source>
</reference>
<evidence type="ECO:0000313" key="5">
    <source>
        <dbReference type="EMBL" id="THF79139.1"/>
    </source>
</evidence>
<accession>A0A4S4BVI4</accession>
<dbReference type="InterPro" id="IPR009057">
    <property type="entry name" value="Homeodomain-like_sf"/>
</dbReference>
<dbReference type="Gene3D" id="1.10.10.60">
    <property type="entry name" value="Homeodomain-like"/>
    <property type="match status" value="2"/>
</dbReference>
<keyword evidence="1" id="KW-0805">Transcription regulation</keyword>
<evidence type="ECO:0000256" key="1">
    <source>
        <dbReference type="ARBA" id="ARBA00023015"/>
    </source>
</evidence>
<keyword evidence="2" id="KW-0238">DNA-binding</keyword>
<dbReference type="PANTHER" id="PTHR46796">
    <property type="entry name" value="HTH-TYPE TRANSCRIPTIONAL ACTIVATOR RHAS-RELATED"/>
    <property type="match status" value="1"/>
</dbReference>
<dbReference type="GO" id="GO:0043565">
    <property type="term" value="F:sequence-specific DNA binding"/>
    <property type="evidence" value="ECO:0007669"/>
    <property type="project" value="InterPro"/>
</dbReference>
<gene>
    <name evidence="5" type="ORF">E6C55_13065</name>
</gene>
<dbReference type="EMBL" id="SSOB01000014">
    <property type="protein sequence ID" value="THF79139.1"/>
    <property type="molecule type" value="Genomic_DNA"/>
</dbReference>
<dbReference type="SUPFAM" id="SSF46689">
    <property type="entry name" value="Homeodomain-like"/>
    <property type="match status" value="1"/>
</dbReference>
<proteinExistence type="predicted"/>
<feature type="domain" description="HTH araC/xylS-type" evidence="4">
    <location>
        <begin position="188"/>
        <end position="286"/>
    </location>
</feature>
<comment type="caution">
    <text evidence="5">The sequence shown here is derived from an EMBL/GenBank/DDBJ whole genome shotgun (WGS) entry which is preliminary data.</text>
</comment>
<evidence type="ECO:0000256" key="2">
    <source>
        <dbReference type="ARBA" id="ARBA00023125"/>
    </source>
</evidence>
<dbReference type="PRINTS" id="PR00032">
    <property type="entry name" value="HTHARAC"/>
</dbReference>